<dbReference type="EMBL" id="CM008054">
    <property type="protein sequence ID" value="PAN51369.1"/>
    <property type="molecule type" value="Genomic_DNA"/>
</dbReference>
<dbReference type="CDD" id="cd00432">
    <property type="entry name" value="Ribosomal_L18_L5e"/>
    <property type="match status" value="1"/>
</dbReference>
<dbReference type="Proteomes" id="UP000243499">
    <property type="component" value="Chromosome 9"/>
</dbReference>
<accession>A0A2S3ITV4</accession>
<proteinExistence type="inferred from homology"/>
<keyword evidence="3" id="KW-0687">Ribonucleoprotein</keyword>
<dbReference type="PANTHER" id="PTHR12899:SF8">
    <property type="entry name" value="RIBOSOMAL L18P_L5E FAMILY PROTEIN"/>
    <property type="match status" value="1"/>
</dbReference>
<dbReference type="FunFam" id="3.30.420.100:FF:000007">
    <property type="entry name" value="Ribosomal L18p/L5e family protein"/>
    <property type="match status" value="1"/>
</dbReference>
<evidence type="ECO:0000256" key="1">
    <source>
        <dbReference type="ARBA" id="ARBA00007116"/>
    </source>
</evidence>
<comment type="similarity">
    <text evidence="1">Belongs to the universal ribosomal protein uL18 family.</text>
</comment>
<dbReference type="Pfam" id="PF00861">
    <property type="entry name" value="Ribosomal_L18p"/>
    <property type="match status" value="1"/>
</dbReference>
<dbReference type="GO" id="GO:1990904">
    <property type="term" value="C:ribonucleoprotein complex"/>
    <property type="evidence" value="ECO:0007669"/>
    <property type="project" value="UniProtKB-KW"/>
</dbReference>
<keyword evidence="2" id="KW-0689">Ribosomal protein</keyword>
<dbReference type="GO" id="GO:0005840">
    <property type="term" value="C:ribosome"/>
    <property type="evidence" value="ECO:0007669"/>
    <property type="project" value="UniProtKB-KW"/>
</dbReference>
<sequence length="286" mass="31227">MPDGCYPGWPWARGRPSPSWQPRVLGPVLIAVSASSSFYYCGALAPAPAQIQTSLISVSGYPSRQSSRHGDDKTACAPNGLRQRLARPRGTPVRRIAPLGRQAGLPRAMALPRAALGHPFSPCHARPGFRLSTSTTGSGPSFAYSRTQHPAVGAPRRAYPRIEATARRGARTESPKVRNRRLQKKFNGTATKPRLSVFCSNRQLYAVLADDHNKKILFYGSTLQKSICGDPPCSTVEAARRVGEELVRACEELGISEISYDRNSFARGEKMMAFEVPVSQHGFLPR</sequence>
<evidence type="ECO:0000313" key="5">
    <source>
        <dbReference type="EMBL" id="PAN51369.1"/>
    </source>
</evidence>
<evidence type="ECO:0000256" key="4">
    <source>
        <dbReference type="SAM" id="MobiDB-lite"/>
    </source>
</evidence>
<dbReference type="GO" id="GO:0008097">
    <property type="term" value="F:5S rRNA binding"/>
    <property type="evidence" value="ECO:0007669"/>
    <property type="project" value="TreeGrafter"/>
</dbReference>
<gene>
    <name evidence="5" type="ORF">PAHAL_9G589400</name>
</gene>
<dbReference type="InterPro" id="IPR057268">
    <property type="entry name" value="Ribosomal_L18"/>
</dbReference>
<dbReference type="GO" id="GO:0003735">
    <property type="term" value="F:structural constituent of ribosome"/>
    <property type="evidence" value="ECO:0007669"/>
    <property type="project" value="InterPro"/>
</dbReference>
<dbReference type="Gramene" id="PAN51369">
    <property type="protein sequence ID" value="PAN51369"/>
    <property type="gene ID" value="PAHAL_9G589400"/>
</dbReference>
<organism evidence="5">
    <name type="scientific">Panicum hallii</name>
    <dbReference type="NCBI Taxonomy" id="206008"/>
    <lineage>
        <taxon>Eukaryota</taxon>
        <taxon>Viridiplantae</taxon>
        <taxon>Streptophyta</taxon>
        <taxon>Embryophyta</taxon>
        <taxon>Tracheophyta</taxon>
        <taxon>Spermatophyta</taxon>
        <taxon>Magnoliopsida</taxon>
        <taxon>Liliopsida</taxon>
        <taxon>Poales</taxon>
        <taxon>Poaceae</taxon>
        <taxon>PACMAD clade</taxon>
        <taxon>Panicoideae</taxon>
        <taxon>Panicodae</taxon>
        <taxon>Paniceae</taxon>
        <taxon>Panicinae</taxon>
        <taxon>Panicum</taxon>
        <taxon>Panicum sect. Panicum</taxon>
    </lineage>
</organism>
<reference evidence="5" key="1">
    <citation type="submission" date="2018-04" db="EMBL/GenBank/DDBJ databases">
        <title>WGS assembly of Panicum hallii.</title>
        <authorList>
            <person name="Lovell J."/>
            <person name="Jenkins J."/>
            <person name="Lowry D."/>
            <person name="Mamidi S."/>
            <person name="Sreedasyam A."/>
            <person name="Weng X."/>
            <person name="Barry K."/>
            <person name="Bonette J."/>
            <person name="Campitelli B."/>
            <person name="Daum C."/>
            <person name="Gordon S."/>
            <person name="Gould B."/>
            <person name="Lipzen A."/>
            <person name="Macqueen A."/>
            <person name="Palacio-Mejia J."/>
            <person name="Plott C."/>
            <person name="Shakirov E."/>
            <person name="Shu S."/>
            <person name="Yoshinaga Y."/>
            <person name="Zane M."/>
            <person name="Rokhsar D."/>
            <person name="Grimwood J."/>
            <person name="Schmutz J."/>
            <person name="Juenger T."/>
        </authorList>
    </citation>
    <scope>NUCLEOTIDE SEQUENCE [LARGE SCALE GENOMIC DNA]</scope>
    <source>
        <strain evidence="5">FIL2</strain>
    </source>
</reference>
<dbReference type="Gene3D" id="3.30.420.100">
    <property type="match status" value="1"/>
</dbReference>
<protein>
    <submittedName>
        <fullName evidence="5">Uncharacterized protein</fullName>
    </submittedName>
</protein>
<dbReference type="SUPFAM" id="SSF53137">
    <property type="entry name" value="Translational machinery components"/>
    <property type="match status" value="1"/>
</dbReference>
<evidence type="ECO:0000256" key="2">
    <source>
        <dbReference type="ARBA" id="ARBA00022980"/>
    </source>
</evidence>
<dbReference type="AlphaFoldDB" id="A0A2S3ITV4"/>
<dbReference type="PANTHER" id="PTHR12899">
    <property type="entry name" value="39S RIBOSOMAL PROTEIN L18, MITOCHONDRIAL"/>
    <property type="match status" value="1"/>
</dbReference>
<dbReference type="GO" id="GO:0006412">
    <property type="term" value="P:translation"/>
    <property type="evidence" value="ECO:0007669"/>
    <property type="project" value="InterPro"/>
</dbReference>
<feature type="region of interest" description="Disordered" evidence="4">
    <location>
        <begin position="61"/>
        <end position="80"/>
    </location>
</feature>
<name>A0A2S3ITV4_9POAL</name>
<dbReference type="InterPro" id="IPR005484">
    <property type="entry name" value="Ribosomal_uL18_bac/plant/anim"/>
</dbReference>
<evidence type="ECO:0000256" key="3">
    <source>
        <dbReference type="ARBA" id="ARBA00023274"/>
    </source>
</evidence>